<dbReference type="InterPro" id="IPR055552">
    <property type="entry name" value="DUF7128"/>
</dbReference>
<gene>
    <name evidence="2" type="ORF">HY220_02570</name>
</gene>
<dbReference type="Pfam" id="PF23447">
    <property type="entry name" value="DUF7128"/>
    <property type="match status" value="1"/>
</dbReference>
<reference evidence="2" key="1">
    <citation type="submission" date="2020-07" db="EMBL/GenBank/DDBJ databases">
        <title>Huge and variable diversity of episymbiotic CPR bacteria and DPANN archaea in groundwater ecosystems.</title>
        <authorList>
            <person name="He C.Y."/>
            <person name="Keren R."/>
            <person name="Whittaker M."/>
            <person name="Farag I.F."/>
            <person name="Doudna J."/>
            <person name="Cate J.H.D."/>
            <person name="Banfield J.F."/>
        </authorList>
    </citation>
    <scope>NUCLEOTIDE SEQUENCE</scope>
    <source>
        <strain evidence="2">NC_groundwater_972_Pr1_S-0.2um_49_27</strain>
    </source>
</reference>
<dbReference type="AlphaFoldDB" id="A0A9D6LTV7"/>
<feature type="domain" description="DUF7128" evidence="1">
    <location>
        <begin position="1"/>
        <end position="35"/>
    </location>
</feature>
<evidence type="ECO:0000259" key="1">
    <source>
        <dbReference type="Pfam" id="PF23447"/>
    </source>
</evidence>
<organism evidence="2 3">
    <name type="scientific">Candidatus Sungiibacteriota bacterium</name>
    <dbReference type="NCBI Taxonomy" id="2750080"/>
    <lineage>
        <taxon>Bacteria</taxon>
        <taxon>Candidatus Sungiibacteriota</taxon>
    </lineage>
</organism>
<proteinExistence type="predicted"/>
<evidence type="ECO:0000313" key="3">
    <source>
        <dbReference type="Proteomes" id="UP000808388"/>
    </source>
</evidence>
<dbReference type="Proteomes" id="UP000808388">
    <property type="component" value="Unassembled WGS sequence"/>
</dbReference>
<name>A0A9D6LTV7_9BACT</name>
<sequence length="57" mass="6634">MAEEVEKNSKKYYKCEECGLIYSDKGIAEKCQAWCLEHKSCNLEIIEYAVKDLPEND</sequence>
<evidence type="ECO:0000313" key="2">
    <source>
        <dbReference type="EMBL" id="MBI3627604.1"/>
    </source>
</evidence>
<protein>
    <recommendedName>
        <fullName evidence="1">DUF7128 domain-containing protein</fullName>
    </recommendedName>
</protein>
<dbReference type="EMBL" id="JACQCQ010000009">
    <property type="protein sequence ID" value="MBI3627604.1"/>
    <property type="molecule type" value="Genomic_DNA"/>
</dbReference>
<comment type="caution">
    <text evidence="2">The sequence shown here is derived from an EMBL/GenBank/DDBJ whole genome shotgun (WGS) entry which is preliminary data.</text>
</comment>
<accession>A0A9D6LTV7</accession>